<name>A0A2A2WND0_9ACTN</name>
<protein>
    <submittedName>
        <fullName evidence="2">Phosphoglycerate mutase</fullName>
    </submittedName>
</protein>
<gene>
    <name evidence="2" type="ORF">CEY15_12400</name>
</gene>
<dbReference type="PANTHER" id="PTHR20935">
    <property type="entry name" value="PHOSPHOGLYCERATE MUTASE-RELATED"/>
    <property type="match status" value="1"/>
</dbReference>
<dbReference type="SUPFAM" id="SSF53254">
    <property type="entry name" value="Phosphoglycerate mutase-like"/>
    <property type="match status" value="1"/>
</dbReference>
<keyword evidence="3" id="KW-1185">Reference proteome</keyword>
<dbReference type="SMART" id="SM00855">
    <property type="entry name" value="PGAM"/>
    <property type="match status" value="1"/>
</dbReference>
<dbReference type="Pfam" id="PF00300">
    <property type="entry name" value="His_Phos_1"/>
    <property type="match status" value="1"/>
</dbReference>
<dbReference type="EMBL" id="NTGA01000021">
    <property type="protein sequence ID" value="PAY22681.1"/>
    <property type="molecule type" value="Genomic_DNA"/>
</dbReference>
<dbReference type="Proteomes" id="UP000218810">
    <property type="component" value="Unassembled WGS sequence"/>
</dbReference>
<organism evidence="2 3">
    <name type="scientific">Dietzia natronolimnaea</name>
    <dbReference type="NCBI Taxonomy" id="161920"/>
    <lineage>
        <taxon>Bacteria</taxon>
        <taxon>Bacillati</taxon>
        <taxon>Actinomycetota</taxon>
        <taxon>Actinomycetes</taxon>
        <taxon>Mycobacteriales</taxon>
        <taxon>Dietziaceae</taxon>
        <taxon>Dietzia</taxon>
    </lineage>
</organism>
<dbReference type="AlphaFoldDB" id="A0A2A2WND0"/>
<evidence type="ECO:0000256" key="1">
    <source>
        <dbReference type="ARBA" id="ARBA00022801"/>
    </source>
</evidence>
<dbReference type="CDD" id="cd07067">
    <property type="entry name" value="HP_PGM_like"/>
    <property type="match status" value="1"/>
</dbReference>
<proteinExistence type="predicted"/>
<dbReference type="RefSeq" id="WP_095718700.1">
    <property type="nucleotide sequence ID" value="NZ_NTGA01000021.1"/>
</dbReference>
<evidence type="ECO:0000313" key="2">
    <source>
        <dbReference type="EMBL" id="PAY22681.1"/>
    </source>
</evidence>
<accession>A0A2A2WND0</accession>
<dbReference type="OrthoDB" id="280692at2"/>
<sequence length="248" mass="25974">MGAIHLVRHGQASFGSGDYDRLSETGHLQAELTGRDMAARGLRPDVVIHGGLRRQRETAQGLVRGLRAALQEDPCYGPRAGAGWDCPVESDDRWAEYDADEVLTAARAAGVSAGRGTLDSAGSSDEAKQAFQRQLDAALGHWAGLEAFETYRAAANAAIADAATRSGSGRTTVVVSSAGTISLAVAGLLADPEGVVGLWTRLQRVTVNTGVARVVVGRGGMTCIAVNEHQHLERAAGPEDPRGLITLR</sequence>
<dbReference type="InterPro" id="IPR051021">
    <property type="entry name" value="Mito_Ser/Thr_phosphatase"/>
</dbReference>
<dbReference type="GO" id="GO:0016787">
    <property type="term" value="F:hydrolase activity"/>
    <property type="evidence" value="ECO:0007669"/>
    <property type="project" value="UniProtKB-KW"/>
</dbReference>
<dbReference type="Gene3D" id="3.40.50.1240">
    <property type="entry name" value="Phosphoglycerate mutase-like"/>
    <property type="match status" value="1"/>
</dbReference>
<dbReference type="InterPro" id="IPR029033">
    <property type="entry name" value="His_PPase_superfam"/>
</dbReference>
<keyword evidence="1" id="KW-0378">Hydrolase</keyword>
<evidence type="ECO:0000313" key="3">
    <source>
        <dbReference type="Proteomes" id="UP000218810"/>
    </source>
</evidence>
<reference evidence="3" key="1">
    <citation type="submission" date="2017-09" db="EMBL/GenBank/DDBJ databases">
        <authorList>
            <person name="Zhang Y."/>
            <person name="Huang X."/>
            <person name="Liu J."/>
            <person name="Lu L."/>
            <person name="Peng K."/>
        </authorList>
    </citation>
    <scope>NUCLEOTIDE SEQUENCE [LARGE SCALE GENOMIC DNA]</scope>
    <source>
        <strain evidence="3">S-XJ-1</strain>
    </source>
</reference>
<dbReference type="InterPro" id="IPR013078">
    <property type="entry name" value="His_Pase_superF_clade-1"/>
</dbReference>
<comment type="caution">
    <text evidence="2">The sequence shown here is derived from an EMBL/GenBank/DDBJ whole genome shotgun (WGS) entry which is preliminary data.</text>
</comment>
<dbReference type="PANTHER" id="PTHR20935:SF0">
    <property type="entry name" value="SERINE_THREONINE-PROTEIN PHOSPHATASE PGAM5, MITOCHONDRIAL"/>
    <property type="match status" value="1"/>
</dbReference>